<sequence length="38" mass="4571">MSKFHLGFLYHPYSGAFLIFLQVCIEELVQLTRQKEKR</sequence>
<name>A0AAV3UV40_9ALTE</name>
<dbReference type="Proteomes" id="UP000006320">
    <property type="component" value="Unassembled WGS sequence"/>
</dbReference>
<gene>
    <name evidence="1" type="ORF">GCHA_0959</name>
</gene>
<evidence type="ECO:0000313" key="2">
    <source>
        <dbReference type="Proteomes" id="UP000006320"/>
    </source>
</evidence>
<dbReference type="EMBL" id="BAEM01000014">
    <property type="protein sequence ID" value="GAC08921.1"/>
    <property type="molecule type" value="Genomic_DNA"/>
</dbReference>
<dbReference type="AlphaFoldDB" id="A0AAV3UV40"/>
<comment type="caution">
    <text evidence="1">The sequence shown here is derived from an EMBL/GenBank/DDBJ whole genome shotgun (WGS) entry which is preliminary data.</text>
</comment>
<proteinExistence type="predicted"/>
<organism evidence="1 2">
    <name type="scientific">Paraglaciecola chathamensis S18K6</name>
    <dbReference type="NCBI Taxonomy" id="1127672"/>
    <lineage>
        <taxon>Bacteria</taxon>
        <taxon>Pseudomonadati</taxon>
        <taxon>Pseudomonadota</taxon>
        <taxon>Gammaproteobacteria</taxon>
        <taxon>Alteromonadales</taxon>
        <taxon>Alteromonadaceae</taxon>
        <taxon>Paraglaciecola</taxon>
    </lineage>
</organism>
<protein>
    <submittedName>
        <fullName evidence="1">Uncharacterized protein</fullName>
    </submittedName>
</protein>
<reference evidence="1 2" key="1">
    <citation type="journal article" date="2017" name="Antonie Van Leeuwenhoek">
        <title>Rhizobium rhizosphaerae sp. nov., a novel species isolated from rice rhizosphere.</title>
        <authorList>
            <person name="Zhao J.J."/>
            <person name="Zhang J."/>
            <person name="Zhang R.J."/>
            <person name="Zhang C.W."/>
            <person name="Yin H.Q."/>
            <person name="Zhang X.X."/>
        </authorList>
    </citation>
    <scope>NUCLEOTIDE SEQUENCE [LARGE SCALE GENOMIC DNA]</scope>
    <source>
        <strain evidence="1 2">S18K6</strain>
    </source>
</reference>
<evidence type="ECO:0000313" key="1">
    <source>
        <dbReference type="EMBL" id="GAC08921.1"/>
    </source>
</evidence>
<accession>A0AAV3UV40</accession>